<dbReference type="Proteomes" id="UP000187412">
    <property type="component" value="Unassembled WGS sequence"/>
</dbReference>
<protein>
    <submittedName>
        <fullName evidence="2">GNAT family N-acetyltransferase</fullName>
    </submittedName>
</protein>
<sequence length="153" mass="17432">MEEQDAREIVKWRYEAPYAMYNLSDDPKDIQELLDGSYYAVISPENELAGFFCYGRNAQVPGGIHEGLYKGDKVLDIGLGLKPELTGRGKGRDFLESGMEFARRMYGPERFRLSVAAFNQRAIALYISVGFKPAGEFVNNNEEHEMMFLLLEM</sequence>
<dbReference type="PANTHER" id="PTHR43617:SF31">
    <property type="entry name" value="MYCOTHIOL ACETYLTRANSFERASE"/>
    <property type="match status" value="1"/>
</dbReference>
<reference evidence="2 3" key="1">
    <citation type="submission" date="2016-10" db="EMBL/GenBank/DDBJ databases">
        <title>Paenibacillus species isolates.</title>
        <authorList>
            <person name="Beno S.M."/>
        </authorList>
    </citation>
    <scope>NUCLEOTIDE SEQUENCE [LARGE SCALE GENOMIC DNA]</scope>
    <source>
        <strain evidence="2 3">FSL H7-0744</strain>
    </source>
</reference>
<proteinExistence type="predicted"/>
<dbReference type="Pfam" id="PF00583">
    <property type="entry name" value="Acetyltransf_1"/>
    <property type="match status" value="1"/>
</dbReference>
<dbReference type="InterPro" id="IPR050276">
    <property type="entry name" value="MshD_Acetyltransferase"/>
</dbReference>
<dbReference type="SUPFAM" id="SSF55729">
    <property type="entry name" value="Acyl-CoA N-acyltransferases (Nat)"/>
    <property type="match status" value="1"/>
</dbReference>
<dbReference type="EMBL" id="MPTB01000034">
    <property type="protein sequence ID" value="OMD43851.1"/>
    <property type="molecule type" value="Genomic_DNA"/>
</dbReference>
<evidence type="ECO:0000313" key="2">
    <source>
        <dbReference type="EMBL" id="OMD43851.1"/>
    </source>
</evidence>
<keyword evidence="3" id="KW-1185">Reference proteome</keyword>
<evidence type="ECO:0000313" key="3">
    <source>
        <dbReference type="Proteomes" id="UP000187412"/>
    </source>
</evidence>
<dbReference type="PANTHER" id="PTHR43617">
    <property type="entry name" value="L-AMINO ACID N-ACETYLTRANSFERASE"/>
    <property type="match status" value="1"/>
</dbReference>
<dbReference type="Gene3D" id="3.40.630.30">
    <property type="match status" value="1"/>
</dbReference>
<accession>A0ABX3H1S3</accession>
<name>A0ABX3H1S3_PAEBO</name>
<comment type="caution">
    <text evidence="2">The sequence shown here is derived from an EMBL/GenBank/DDBJ whole genome shotgun (WGS) entry which is preliminary data.</text>
</comment>
<gene>
    <name evidence="2" type="ORF">BSK56_23530</name>
</gene>
<dbReference type="InterPro" id="IPR016181">
    <property type="entry name" value="Acyl_CoA_acyltransferase"/>
</dbReference>
<evidence type="ECO:0000259" key="1">
    <source>
        <dbReference type="PROSITE" id="PS51186"/>
    </source>
</evidence>
<feature type="domain" description="N-acetyltransferase" evidence="1">
    <location>
        <begin position="1"/>
        <end position="152"/>
    </location>
</feature>
<organism evidence="2 3">
    <name type="scientific">Paenibacillus borealis</name>
    <dbReference type="NCBI Taxonomy" id="160799"/>
    <lineage>
        <taxon>Bacteria</taxon>
        <taxon>Bacillati</taxon>
        <taxon>Bacillota</taxon>
        <taxon>Bacilli</taxon>
        <taxon>Bacillales</taxon>
        <taxon>Paenibacillaceae</taxon>
        <taxon>Paenibacillus</taxon>
    </lineage>
</organism>
<dbReference type="PROSITE" id="PS51186">
    <property type="entry name" value="GNAT"/>
    <property type="match status" value="1"/>
</dbReference>
<dbReference type="InterPro" id="IPR000182">
    <property type="entry name" value="GNAT_dom"/>
</dbReference>